<proteinExistence type="predicted"/>
<protein>
    <submittedName>
        <fullName evidence="2">Uncharacterized protein</fullName>
    </submittedName>
</protein>
<comment type="caution">
    <text evidence="2">The sequence shown here is derived from an EMBL/GenBank/DDBJ whole genome shotgun (WGS) entry which is preliminary data.</text>
</comment>
<evidence type="ECO:0000313" key="2">
    <source>
        <dbReference type="EMBL" id="HGQ74168.1"/>
    </source>
</evidence>
<accession>A0A7C4NPF2</accession>
<feature type="transmembrane region" description="Helical" evidence="1">
    <location>
        <begin position="135"/>
        <end position="157"/>
    </location>
</feature>
<keyword evidence="1" id="KW-0812">Transmembrane</keyword>
<feature type="transmembrane region" description="Helical" evidence="1">
    <location>
        <begin position="78"/>
        <end position="103"/>
    </location>
</feature>
<dbReference type="EMBL" id="DTBP01000024">
    <property type="protein sequence ID" value="HGQ74168.1"/>
    <property type="molecule type" value="Genomic_DNA"/>
</dbReference>
<reference evidence="2" key="1">
    <citation type="journal article" date="2020" name="mSystems">
        <title>Genome- and Community-Level Interaction Insights into Carbon Utilization and Element Cycling Functions of Hydrothermarchaeota in Hydrothermal Sediment.</title>
        <authorList>
            <person name="Zhou Z."/>
            <person name="Liu Y."/>
            <person name="Xu W."/>
            <person name="Pan J."/>
            <person name="Luo Z.H."/>
            <person name="Li M."/>
        </authorList>
    </citation>
    <scope>NUCLEOTIDE SEQUENCE [LARGE SCALE GENOMIC DNA]</scope>
    <source>
        <strain evidence="2">SpSt-648</strain>
    </source>
</reference>
<sequence length="274" mass="32060">MEKASANESFTRIIEKIDKLRKRLEQTTPPSICEDVYRTLGRIDVLKKNIDKLQELKRIINDEYGFLKGKLWLMKKTITLIVIPAVVSIVFISIYLVLITLIYTRLSIISIDSITTLDPFTRTVFQVYEENPWNYIYILVTGGLSIFLLIVMAGYAYKKNFKKAEYKELKEKIKYFDEKLADITSRINTLLNRYEKDSIQLTKLRETHTCICYNELNKLYSILENIKNNLQSLRIGVLSSEDRRSKLISIRDSIVELKNRGTFCASPLTDEFRR</sequence>
<dbReference type="AlphaFoldDB" id="A0A7C4NPF2"/>
<keyword evidence="1" id="KW-1133">Transmembrane helix</keyword>
<gene>
    <name evidence="2" type="ORF">ENU20_03730</name>
</gene>
<evidence type="ECO:0000256" key="1">
    <source>
        <dbReference type="SAM" id="Phobius"/>
    </source>
</evidence>
<organism evidence="2">
    <name type="scientific">Staphylothermus marinus</name>
    <dbReference type="NCBI Taxonomy" id="2280"/>
    <lineage>
        <taxon>Archaea</taxon>
        <taxon>Thermoproteota</taxon>
        <taxon>Thermoprotei</taxon>
        <taxon>Desulfurococcales</taxon>
        <taxon>Desulfurococcaceae</taxon>
        <taxon>Staphylothermus</taxon>
    </lineage>
</organism>
<name>A0A7C4NPF2_STAMA</name>
<keyword evidence="1" id="KW-0472">Membrane</keyword>